<organism evidence="1 2">
    <name type="scientific">Eutrema salsugineum</name>
    <name type="common">Saltwater cress</name>
    <name type="synonym">Sisymbrium salsugineum</name>
    <dbReference type="NCBI Taxonomy" id="72664"/>
    <lineage>
        <taxon>Eukaryota</taxon>
        <taxon>Viridiplantae</taxon>
        <taxon>Streptophyta</taxon>
        <taxon>Embryophyta</taxon>
        <taxon>Tracheophyta</taxon>
        <taxon>Spermatophyta</taxon>
        <taxon>Magnoliopsida</taxon>
        <taxon>eudicotyledons</taxon>
        <taxon>Gunneridae</taxon>
        <taxon>Pentapetalae</taxon>
        <taxon>rosids</taxon>
        <taxon>malvids</taxon>
        <taxon>Brassicales</taxon>
        <taxon>Brassicaceae</taxon>
        <taxon>Eutremeae</taxon>
        <taxon>Eutrema</taxon>
    </lineage>
</organism>
<dbReference type="Gramene" id="ESQ30945">
    <property type="protein sequence ID" value="ESQ30945"/>
    <property type="gene ID" value="EUTSA_v10012078mg"/>
</dbReference>
<dbReference type="EMBL" id="KI517809">
    <property type="protein sequence ID" value="ESQ30945.1"/>
    <property type="molecule type" value="Genomic_DNA"/>
</dbReference>
<dbReference type="KEGG" id="eus:EUTSA_v10012078mg"/>
<evidence type="ECO:0000313" key="2">
    <source>
        <dbReference type="Proteomes" id="UP000030689"/>
    </source>
</evidence>
<evidence type="ECO:0000313" key="1">
    <source>
        <dbReference type="EMBL" id="ESQ30945.1"/>
    </source>
</evidence>
<proteinExistence type="predicted"/>
<protein>
    <submittedName>
        <fullName evidence="1">Uncharacterized protein</fullName>
    </submittedName>
</protein>
<reference evidence="1 2" key="1">
    <citation type="journal article" date="2013" name="Front. Plant Sci.">
        <title>The Reference Genome of the Halophytic Plant Eutrema salsugineum.</title>
        <authorList>
            <person name="Yang R."/>
            <person name="Jarvis D.E."/>
            <person name="Chen H."/>
            <person name="Beilstein M.A."/>
            <person name="Grimwood J."/>
            <person name="Jenkins J."/>
            <person name="Shu S."/>
            <person name="Prochnik S."/>
            <person name="Xin M."/>
            <person name="Ma C."/>
            <person name="Schmutz J."/>
            <person name="Wing R.A."/>
            <person name="Mitchell-Olds T."/>
            <person name="Schumaker K.S."/>
            <person name="Wang X."/>
        </authorList>
    </citation>
    <scope>NUCLEOTIDE SEQUENCE [LARGE SCALE GENOMIC DNA]</scope>
</reference>
<name>V4JZG3_EUTSA</name>
<dbReference type="AlphaFoldDB" id="V4JZG3"/>
<sequence length="147" mass="16617">MDALCFTTPNSIVLKKIASVAESVEAVGSSVTNILFLFNKTHLRKNRCLCFTLQFSPSSFTSRTTKDKQKSELSRYKFCPPAHRFKPGDRISFAEGHGIKFVENRCQDEPIPITLFLFPLFSAKLIKNCPNKIFGFIYGSSTPLRML</sequence>
<gene>
    <name evidence="1" type="ORF">EUTSA_v10012078mg</name>
</gene>
<dbReference type="Proteomes" id="UP000030689">
    <property type="component" value="Unassembled WGS sequence"/>
</dbReference>
<accession>V4JZG3</accession>
<keyword evidence="2" id="KW-1185">Reference proteome</keyword>